<proteinExistence type="predicted"/>
<dbReference type="AlphaFoldDB" id="A0A4R5WAK9"/>
<gene>
    <name evidence="1" type="ORF">EUA03_20005</name>
</gene>
<sequence length="59" mass="6916">MTHELIPPPVRNLDPWPGIGPWRPSPNGHGYYRLYRHREAPWVQHVDTRTQYVVCTPLG</sequence>
<dbReference type="RefSeq" id="WP_166428133.1">
    <property type="nucleotide sequence ID" value="NZ_SDLO01000019.1"/>
</dbReference>
<dbReference type="Proteomes" id="UP000294929">
    <property type="component" value="Unassembled WGS sequence"/>
</dbReference>
<dbReference type="EMBL" id="SDLO01000019">
    <property type="protein sequence ID" value="TDK86281.1"/>
    <property type="molecule type" value="Genomic_DNA"/>
</dbReference>
<evidence type="ECO:0000313" key="1">
    <source>
        <dbReference type="EMBL" id="TDK86281.1"/>
    </source>
</evidence>
<organism evidence="1 2">
    <name type="scientific">Mycolicibacterium mucogenicum</name>
    <name type="common">Mycobacterium mucogenicum</name>
    <dbReference type="NCBI Taxonomy" id="56689"/>
    <lineage>
        <taxon>Bacteria</taxon>
        <taxon>Bacillati</taxon>
        <taxon>Actinomycetota</taxon>
        <taxon>Actinomycetes</taxon>
        <taxon>Mycobacteriales</taxon>
        <taxon>Mycobacteriaceae</taxon>
        <taxon>Mycolicibacterium</taxon>
    </lineage>
</organism>
<evidence type="ECO:0000313" key="2">
    <source>
        <dbReference type="Proteomes" id="UP000294929"/>
    </source>
</evidence>
<comment type="caution">
    <text evidence="1">The sequence shown here is derived from an EMBL/GenBank/DDBJ whole genome shotgun (WGS) entry which is preliminary data.</text>
</comment>
<accession>A0A4R5WAK9</accession>
<name>A0A4R5WAK9_MYCMU</name>
<protein>
    <submittedName>
        <fullName evidence="1">Uncharacterized protein</fullName>
    </submittedName>
</protein>
<reference evidence="1 2" key="1">
    <citation type="submission" date="2019-01" db="EMBL/GenBank/DDBJ databases">
        <title>High-quality-draft genome sequences of five non-tuberculosis mycobacteriaceae isolated from a nosocomial environment.</title>
        <authorList>
            <person name="Tiago I."/>
            <person name="Alarico S."/>
            <person name="Pereira S.G."/>
            <person name="Coelho C."/>
            <person name="Maranha A."/>
            <person name="Empadinhas N."/>
        </authorList>
    </citation>
    <scope>NUCLEOTIDE SEQUENCE [LARGE SCALE GENOMIC DNA]</scope>
    <source>
        <strain evidence="1 2">24AIII</strain>
    </source>
</reference>